<protein>
    <recommendedName>
        <fullName evidence="3">DUF456 domain-containing protein</fullName>
    </recommendedName>
</protein>
<name>B8HPA8_CYAP4</name>
<keyword evidence="1" id="KW-1133">Transmembrane helix</keyword>
<evidence type="ECO:0000256" key="1">
    <source>
        <dbReference type="SAM" id="Phobius"/>
    </source>
</evidence>
<dbReference type="Pfam" id="PF04306">
    <property type="entry name" value="DUF456"/>
    <property type="match status" value="1"/>
</dbReference>
<dbReference type="EMBL" id="CP001344">
    <property type="protein sequence ID" value="ACL47368.1"/>
    <property type="molecule type" value="Genomic_DNA"/>
</dbReference>
<evidence type="ECO:0000313" key="2">
    <source>
        <dbReference type="EMBL" id="ACL47368.1"/>
    </source>
</evidence>
<sequence length="180" mass="18808">MNSLILLYWGIILLMLVGVVGAVVPGIPGTSLILVGAIIWGLAQGFSTMLWPLVVVILVFILNTGIEFLSTYWGARRVGASSWSQIGAIVGMVIGVLGLLPALPFGGPLLGLLLGPVLGAFIGEFLYRRELQLSARTVQSAKASLGVVVGSLIGNLLEGLLALGSVIFFIFATWPSVYGG</sequence>
<dbReference type="PANTHER" id="PTHR39165">
    <property type="entry name" value="IG HYPOTHETICAL 17883"/>
    <property type="match status" value="1"/>
</dbReference>
<proteinExistence type="predicted"/>
<feature type="transmembrane region" description="Helical" evidence="1">
    <location>
        <begin position="109"/>
        <end position="127"/>
    </location>
</feature>
<dbReference type="STRING" id="395961.Cyan7425_5072"/>
<feature type="transmembrane region" description="Helical" evidence="1">
    <location>
        <begin position="147"/>
        <end position="174"/>
    </location>
</feature>
<dbReference type="AlphaFoldDB" id="B8HPA8"/>
<organism evidence="2">
    <name type="scientific">Cyanothece sp. (strain PCC 7425 / ATCC 29141)</name>
    <dbReference type="NCBI Taxonomy" id="395961"/>
    <lineage>
        <taxon>Bacteria</taxon>
        <taxon>Bacillati</taxon>
        <taxon>Cyanobacteriota</taxon>
        <taxon>Cyanophyceae</taxon>
        <taxon>Gomontiellales</taxon>
        <taxon>Cyanothecaceae</taxon>
        <taxon>Cyanothece</taxon>
    </lineage>
</organism>
<dbReference type="PANTHER" id="PTHR39165:SF1">
    <property type="entry name" value="DUF456 DOMAIN-CONTAINING PROTEIN"/>
    <property type="match status" value="1"/>
</dbReference>
<feature type="transmembrane region" description="Helical" evidence="1">
    <location>
        <begin position="7"/>
        <end position="27"/>
    </location>
</feature>
<dbReference type="HOGENOM" id="CLU_109297_2_0_3"/>
<dbReference type="InterPro" id="IPR007403">
    <property type="entry name" value="DUF456"/>
</dbReference>
<dbReference type="eggNOG" id="COG2839">
    <property type="taxonomic scope" value="Bacteria"/>
</dbReference>
<evidence type="ECO:0008006" key="3">
    <source>
        <dbReference type="Google" id="ProtNLM"/>
    </source>
</evidence>
<keyword evidence="1" id="KW-0812">Transmembrane</keyword>
<gene>
    <name evidence="2" type="ordered locus">Cyan7425_5072</name>
</gene>
<keyword evidence="1" id="KW-0472">Membrane</keyword>
<feature type="transmembrane region" description="Helical" evidence="1">
    <location>
        <begin position="83"/>
        <end position="103"/>
    </location>
</feature>
<feature type="transmembrane region" description="Helical" evidence="1">
    <location>
        <begin position="33"/>
        <end position="62"/>
    </location>
</feature>
<reference evidence="2" key="1">
    <citation type="submission" date="2009-01" db="EMBL/GenBank/DDBJ databases">
        <title>Complete sequence of chromosome Cyanothece sp. PCC 7425.</title>
        <authorList>
            <consortium name="US DOE Joint Genome Institute"/>
            <person name="Lucas S."/>
            <person name="Copeland A."/>
            <person name="Lapidus A."/>
            <person name="Glavina del Rio T."/>
            <person name="Dalin E."/>
            <person name="Tice H."/>
            <person name="Bruce D."/>
            <person name="Goodwin L."/>
            <person name="Pitluck S."/>
            <person name="Sims D."/>
            <person name="Meineke L."/>
            <person name="Brettin T."/>
            <person name="Detter J.C."/>
            <person name="Han C."/>
            <person name="Larimer F."/>
            <person name="Land M."/>
            <person name="Hauser L."/>
            <person name="Kyrpides N."/>
            <person name="Ovchinnikova G."/>
            <person name="Liberton M."/>
            <person name="Stoeckel J."/>
            <person name="Banerjee A."/>
            <person name="Singh A."/>
            <person name="Page L."/>
            <person name="Sato H."/>
            <person name="Zhao L."/>
            <person name="Sherman L."/>
            <person name="Pakrasi H."/>
            <person name="Richardson P."/>
        </authorList>
    </citation>
    <scope>NUCLEOTIDE SEQUENCE</scope>
    <source>
        <strain evidence="2">PCC 7425</strain>
    </source>
</reference>
<accession>B8HPA8</accession>
<dbReference type="KEGG" id="cyn:Cyan7425_5072"/>